<reference evidence="2 3" key="1">
    <citation type="journal article" date="2016" name="Sci. Rep.">
        <title>Penicillium arizonense, a new, genome sequenced fungal species, reveals a high chemical diversity in secreted metabolites.</title>
        <authorList>
            <person name="Grijseels S."/>
            <person name="Nielsen J.C."/>
            <person name="Randelovic M."/>
            <person name="Nielsen J."/>
            <person name="Nielsen K.F."/>
            <person name="Workman M."/>
            <person name="Frisvad J.C."/>
        </authorList>
    </citation>
    <scope>NUCLEOTIDE SEQUENCE [LARGE SCALE GENOMIC DNA]</scope>
    <source>
        <strain evidence="2 3">CBS 141311</strain>
    </source>
</reference>
<dbReference type="OrthoDB" id="191139at2759"/>
<feature type="region of interest" description="Disordered" evidence="1">
    <location>
        <begin position="1"/>
        <end position="41"/>
    </location>
</feature>
<keyword evidence="3" id="KW-1185">Reference proteome</keyword>
<protein>
    <submittedName>
        <fullName evidence="2">Uncharacterized protein</fullName>
    </submittedName>
</protein>
<feature type="compositionally biased region" description="Polar residues" evidence="1">
    <location>
        <begin position="20"/>
        <end position="34"/>
    </location>
</feature>
<dbReference type="GeneID" id="34571355"/>
<dbReference type="EMBL" id="LXJU01000001">
    <property type="protein sequence ID" value="OGE58600.1"/>
    <property type="molecule type" value="Genomic_DNA"/>
</dbReference>
<dbReference type="AlphaFoldDB" id="A0A1F5LZV2"/>
<organism evidence="2 3">
    <name type="scientific">Penicillium arizonense</name>
    <dbReference type="NCBI Taxonomy" id="1835702"/>
    <lineage>
        <taxon>Eukaryota</taxon>
        <taxon>Fungi</taxon>
        <taxon>Dikarya</taxon>
        <taxon>Ascomycota</taxon>
        <taxon>Pezizomycotina</taxon>
        <taxon>Eurotiomycetes</taxon>
        <taxon>Eurotiomycetidae</taxon>
        <taxon>Eurotiales</taxon>
        <taxon>Aspergillaceae</taxon>
        <taxon>Penicillium</taxon>
    </lineage>
</organism>
<comment type="caution">
    <text evidence="2">The sequence shown here is derived from an EMBL/GenBank/DDBJ whole genome shotgun (WGS) entry which is preliminary data.</text>
</comment>
<dbReference type="RefSeq" id="XP_022494022.1">
    <property type="nucleotide sequence ID" value="XM_022626621.1"/>
</dbReference>
<evidence type="ECO:0000256" key="1">
    <source>
        <dbReference type="SAM" id="MobiDB-lite"/>
    </source>
</evidence>
<name>A0A1F5LZV2_PENAI</name>
<accession>A0A1F5LZV2</accession>
<gene>
    <name evidence="2" type="ORF">PENARI_c001G06221</name>
</gene>
<sequence>MYTKVGAQATSVVGTEDGDSQANWEEISNPTQVDSIGAKVGEPISSGDVPYDLGLSQAIDDSASRSSTKKMSIACLSLGDVASSAAVSASSTSSATVAATTAASTASTSTAAATTASVDASCNVATEASDCSASASTKVAFVVVSAASSTAAAAAAAAAASDASSDSSNASPEIDFALLNTGVANFNFNLPMLNQQAADNPNHSRPVISIVGSETAAWAKLEEAQVSTMEGTPLITLLDDQSYFDMGDRYYTLSCCTSFSSSGYSTPTDPVPSAPKASF</sequence>
<dbReference type="Proteomes" id="UP000177622">
    <property type="component" value="Unassembled WGS sequence"/>
</dbReference>
<evidence type="ECO:0000313" key="3">
    <source>
        <dbReference type="Proteomes" id="UP000177622"/>
    </source>
</evidence>
<feature type="region of interest" description="Disordered" evidence="1">
    <location>
        <begin position="260"/>
        <end position="279"/>
    </location>
</feature>
<evidence type="ECO:0000313" key="2">
    <source>
        <dbReference type="EMBL" id="OGE58600.1"/>
    </source>
</evidence>
<proteinExistence type="predicted"/>